<dbReference type="SMART" id="SM00022">
    <property type="entry name" value="PLAc"/>
    <property type="match status" value="1"/>
</dbReference>
<feature type="region of interest" description="Disordered" evidence="17">
    <location>
        <begin position="1"/>
        <end position="42"/>
    </location>
</feature>
<dbReference type="EC" id="3.1.1.4" evidence="4 16"/>
<dbReference type="PANTHER" id="PTHR10728:SF24">
    <property type="entry name" value="CYTOSOLIC PHOSPHOLIPASE A2 EPSILON"/>
    <property type="match status" value="1"/>
</dbReference>
<dbReference type="InterPro" id="IPR035892">
    <property type="entry name" value="C2_domain_sf"/>
</dbReference>
<comment type="catalytic activity">
    <reaction evidence="14">
        <text>1-hexadecanoyl-sn-glycero-3-phosphocholine + H2O = sn-glycerol 3-phosphocholine + hexadecanoate + H(+)</text>
        <dbReference type="Rhea" id="RHEA:40435"/>
        <dbReference type="ChEBI" id="CHEBI:7896"/>
        <dbReference type="ChEBI" id="CHEBI:15377"/>
        <dbReference type="ChEBI" id="CHEBI:15378"/>
        <dbReference type="ChEBI" id="CHEBI:16870"/>
        <dbReference type="ChEBI" id="CHEBI:72998"/>
    </reaction>
    <physiologicalReaction direction="left-to-right" evidence="14">
        <dbReference type="Rhea" id="RHEA:40436"/>
    </physiologicalReaction>
</comment>
<dbReference type="CTD" id="123745"/>
<dbReference type="PROSITE" id="PS50004">
    <property type="entry name" value="C2"/>
    <property type="match status" value="1"/>
</dbReference>
<comment type="catalytic activity">
    <reaction evidence="13">
        <text>1-hexadecanoyl-2-(5Z,8Z,11Z,14Z-eicosatetraenoyl)-sn-glycero-3-phosphocholine + H2O = 1-hexadecanoyl-sn-glycero-3-phosphocholine + (5Z,8Z,11Z,14Z)-eicosatetraenoate + H(+)</text>
        <dbReference type="Rhea" id="RHEA:40427"/>
        <dbReference type="ChEBI" id="CHEBI:15377"/>
        <dbReference type="ChEBI" id="CHEBI:15378"/>
        <dbReference type="ChEBI" id="CHEBI:32395"/>
        <dbReference type="ChEBI" id="CHEBI:72998"/>
        <dbReference type="ChEBI" id="CHEBI:73003"/>
    </reaction>
    <physiologicalReaction direction="left-to-right" evidence="13">
        <dbReference type="Rhea" id="RHEA:40428"/>
    </physiologicalReaction>
</comment>
<dbReference type="InterPro" id="IPR002642">
    <property type="entry name" value="LysoPLipase_cat_dom"/>
</dbReference>
<evidence type="ECO:0000256" key="16">
    <source>
        <dbReference type="RuleBase" id="RU362102"/>
    </source>
</evidence>
<dbReference type="SMART" id="SM00239">
    <property type="entry name" value="C2"/>
    <property type="match status" value="1"/>
</dbReference>
<protein>
    <recommendedName>
        <fullName evidence="4 16">Phospholipase A2</fullName>
        <ecNumber evidence="4 16">3.1.1.4</ecNumber>
    </recommendedName>
</protein>
<dbReference type="InParanoid" id="A0A6P6E8M6"/>
<dbReference type="InterPro" id="IPR016035">
    <property type="entry name" value="Acyl_Trfase/lysoPLipase"/>
</dbReference>
<organism evidence="20 21">
    <name type="scientific">Octodon degus</name>
    <name type="common">Degu</name>
    <name type="synonym">Sciurus degus</name>
    <dbReference type="NCBI Taxonomy" id="10160"/>
    <lineage>
        <taxon>Eukaryota</taxon>
        <taxon>Metazoa</taxon>
        <taxon>Chordata</taxon>
        <taxon>Craniata</taxon>
        <taxon>Vertebrata</taxon>
        <taxon>Euteleostomi</taxon>
        <taxon>Mammalia</taxon>
        <taxon>Eutheria</taxon>
        <taxon>Euarchontoglires</taxon>
        <taxon>Glires</taxon>
        <taxon>Rodentia</taxon>
        <taxon>Hystricomorpha</taxon>
        <taxon>Octodontidae</taxon>
        <taxon>Octodon</taxon>
    </lineage>
</organism>
<keyword evidence="7 15" id="KW-0378">Hydrolase</keyword>
<dbReference type="Gene3D" id="2.60.40.150">
    <property type="entry name" value="C2 domain"/>
    <property type="match status" value="1"/>
</dbReference>
<evidence type="ECO:0000256" key="6">
    <source>
        <dbReference type="ARBA" id="ARBA00022723"/>
    </source>
</evidence>
<comment type="cofactor">
    <cofactor evidence="1">
        <name>Ca(2+)</name>
        <dbReference type="ChEBI" id="CHEBI:29108"/>
    </cofactor>
</comment>
<dbReference type="InterPro" id="IPR041847">
    <property type="entry name" value="C2_cPLA2"/>
</dbReference>
<dbReference type="OrthoDB" id="419768at2759"/>
<dbReference type="GO" id="GO:0005509">
    <property type="term" value="F:calcium ion binding"/>
    <property type="evidence" value="ECO:0007669"/>
    <property type="project" value="InterPro"/>
</dbReference>
<name>A0A6P6E8M6_OCTDE</name>
<gene>
    <name evidence="21" type="primary">Pla2g4e</name>
</gene>
<evidence type="ECO:0000256" key="1">
    <source>
        <dbReference type="ARBA" id="ARBA00001913"/>
    </source>
</evidence>
<evidence type="ECO:0000256" key="11">
    <source>
        <dbReference type="ARBA" id="ARBA00023136"/>
    </source>
</evidence>
<feature type="domain" description="C2" evidence="18">
    <location>
        <begin position="50"/>
        <end position="171"/>
    </location>
</feature>
<keyword evidence="9 15" id="KW-0442">Lipid degradation</keyword>
<dbReference type="GO" id="GO:0005544">
    <property type="term" value="F:calcium-dependent phospholipid binding"/>
    <property type="evidence" value="ECO:0007669"/>
    <property type="project" value="TreeGrafter"/>
</dbReference>
<sequence>MGEEAGMNLQPSEDHGGLRPPSSRGHEEDSSLGSRSSEWGDTQDLETLRRPALLPVALCGSQEGLSPCHLLTVRIIRMRNVRQADILSQTDCFVSLWLPTASQQKLRTRTISNCPNPEWNETFSFHIQSKVKNVLELSICDEDTVTPNDHLLTVLYDLSKLCFRKKVHVKFPFDLKGSEELEVEFLLSESASSPETLLTNGVLVVIFLLSLFQGPALKTNRDSEVLQPNPQPLKHLFVTVTESFENSQHISPRREPCCSDPVSFHYPKYFQPRLEVTVPKSHWDCLFDCCSAHKNGPVCQPLNCLSDGQAAVLPVGENYELHMKSTSCPDTPDVRLGFNLCPEELEFLEKRRVVVAKALKQVLQLEEDLTEDEVPLIAIMATGGGARSMTAMYGHLLGLQKLNLLNCSSYITGLSGATWTMATLYHDPEWSSKNLEPAVFEARRHAVKDKMPSLFPDQLFKFKEELRQRSQEGYKVTFTDFWGLLLETCLRDESSEYKLSDQRAAVCQGQNPLPIYLTINVKDDVSNQDFREWFEFSPYEVGMQKYGAFIPTELFGSEFFMGRLMKRIPESRMCYLLGLWSSIFSLNLLDAWNLSNTSEEFFHTWTREERHDIVDEPLLPEIPKYDANVLETSVVTPASWLSNTFREILTYRSFVSEFHNFMYGLHLHNDYLQNSQFQKWKDTVLDTFPNQLTEFSKHLCLLDTAFFVNSSCAPLLRQERKVDLIIHLNYCAGSQTKPMKQTCEYCTKQGIPFPSYDIQDDDQNLQECYLMEQTEDPNVPIVAFFPLISDTFQKYKAPGVERSPEEMELGQVDIYGPKTPYATKELTYTEAAFDKLVKLSEYNILNNKDKLLQALRLAVEKKKRLKSQCPS</sequence>
<dbReference type="SUPFAM" id="SSF52151">
    <property type="entry name" value="FabD/lysophospholipase-like"/>
    <property type="match status" value="1"/>
</dbReference>
<comment type="subcellular location">
    <subcellularLocation>
        <location evidence="3">Cytoplasm</location>
        <location evidence="3">Cytosol</location>
    </subcellularLocation>
    <subcellularLocation>
        <location evidence="2">Membrane</location>
        <topology evidence="2">Peripheral membrane protein</topology>
    </subcellularLocation>
</comment>
<evidence type="ECO:0000256" key="7">
    <source>
        <dbReference type="ARBA" id="ARBA00022801"/>
    </source>
</evidence>
<evidence type="ECO:0000256" key="3">
    <source>
        <dbReference type="ARBA" id="ARBA00004514"/>
    </source>
</evidence>
<dbReference type="Proteomes" id="UP000515203">
    <property type="component" value="Unplaced"/>
</dbReference>
<dbReference type="PROSITE" id="PS51210">
    <property type="entry name" value="PLA2C"/>
    <property type="match status" value="1"/>
</dbReference>
<dbReference type="GO" id="GO:0016020">
    <property type="term" value="C:membrane"/>
    <property type="evidence" value="ECO:0007669"/>
    <property type="project" value="UniProtKB-SubCell"/>
</dbReference>
<accession>A0A6P6E8M6</accession>
<dbReference type="GO" id="GO:0046475">
    <property type="term" value="P:glycerophospholipid catabolic process"/>
    <property type="evidence" value="ECO:0007669"/>
    <property type="project" value="TreeGrafter"/>
</dbReference>
<evidence type="ECO:0000256" key="10">
    <source>
        <dbReference type="ARBA" id="ARBA00023098"/>
    </source>
</evidence>
<dbReference type="AlphaFoldDB" id="A0A6P6E8M6"/>
<feature type="compositionally biased region" description="Polar residues" evidence="17">
    <location>
        <begin position="31"/>
        <end position="40"/>
    </location>
</feature>
<keyword evidence="11" id="KW-0472">Membrane</keyword>
<evidence type="ECO:0000256" key="9">
    <source>
        <dbReference type="ARBA" id="ARBA00022963"/>
    </source>
</evidence>
<dbReference type="GO" id="GO:0047498">
    <property type="term" value="F:calcium-dependent phospholipase A2 activity"/>
    <property type="evidence" value="ECO:0007669"/>
    <property type="project" value="TreeGrafter"/>
</dbReference>
<dbReference type="SUPFAM" id="SSF49562">
    <property type="entry name" value="C2 domain (Calcium/lipid-binding domain, CaLB)"/>
    <property type="match status" value="1"/>
</dbReference>
<evidence type="ECO:0000256" key="12">
    <source>
        <dbReference type="ARBA" id="ARBA00023422"/>
    </source>
</evidence>
<keyword evidence="5 16" id="KW-0963">Cytoplasm</keyword>
<keyword evidence="6 16" id="KW-0479">Metal-binding</keyword>
<dbReference type="PANTHER" id="PTHR10728">
    <property type="entry name" value="CYTOSOLIC PHOSPHOLIPASE A2"/>
    <property type="match status" value="1"/>
</dbReference>
<evidence type="ECO:0000256" key="8">
    <source>
        <dbReference type="ARBA" id="ARBA00022837"/>
    </source>
</evidence>
<dbReference type="Gene3D" id="3.40.1090.10">
    <property type="entry name" value="Cytosolic phospholipase A2 catalytic domain"/>
    <property type="match status" value="1"/>
</dbReference>
<evidence type="ECO:0000313" key="20">
    <source>
        <dbReference type="Proteomes" id="UP000515203"/>
    </source>
</evidence>
<dbReference type="InterPro" id="IPR000008">
    <property type="entry name" value="C2_dom"/>
</dbReference>
<evidence type="ECO:0000256" key="17">
    <source>
        <dbReference type="SAM" id="MobiDB-lite"/>
    </source>
</evidence>
<evidence type="ECO:0000256" key="2">
    <source>
        <dbReference type="ARBA" id="ARBA00004170"/>
    </source>
</evidence>
<dbReference type="GeneID" id="101578151"/>
<dbReference type="Pfam" id="PF00168">
    <property type="entry name" value="C2"/>
    <property type="match status" value="1"/>
</dbReference>
<proteinExistence type="predicted"/>
<evidence type="ECO:0000256" key="5">
    <source>
        <dbReference type="ARBA" id="ARBA00022490"/>
    </source>
</evidence>
<dbReference type="FunFam" id="3.40.1090.10:FF:000002">
    <property type="entry name" value="Phospholipase A2"/>
    <property type="match status" value="1"/>
</dbReference>
<evidence type="ECO:0000259" key="18">
    <source>
        <dbReference type="PROSITE" id="PS50004"/>
    </source>
</evidence>
<evidence type="ECO:0000313" key="21">
    <source>
        <dbReference type="RefSeq" id="XP_023568373.1"/>
    </source>
</evidence>
<dbReference type="FunFam" id="2.60.40.150:FF:000030">
    <property type="entry name" value="Phospholipase A2"/>
    <property type="match status" value="1"/>
</dbReference>
<dbReference type="InterPro" id="IPR040723">
    <property type="entry name" value="cPLA2_C2"/>
</dbReference>
<evidence type="ECO:0000256" key="4">
    <source>
        <dbReference type="ARBA" id="ARBA00013278"/>
    </source>
</evidence>
<keyword evidence="10 15" id="KW-0443">Lipid metabolism</keyword>
<comment type="catalytic activity">
    <reaction evidence="12">
        <text>a 1,2-diacyl-sn-glycero-3-phosphocholine + H2O = a 1-acyl-sn-glycero-3-phosphocholine + a fatty acid + H(+)</text>
        <dbReference type="Rhea" id="RHEA:15801"/>
        <dbReference type="ChEBI" id="CHEBI:15377"/>
        <dbReference type="ChEBI" id="CHEBI:15378"/>
        <dbReference type="ChEBI" id="CHEBI:28868"/>
        <dbReference type="ChEBI" id="CHEBI:57643"/>
        <dbReference type="ChEBI" id="CHEBI:58168"/>
        <dbReference type="EC" id="3.1.1.4"/>
    </reaction>
    <physiologicalReaction direction="left-to-right" evidence="12">
        <dbReference type="Rhea" id="RHEA:15802"/>
    </physiologicalReaction>
</comment>
<keyword evidence="20" id="KW-1185">Reference proteome</keyword>
<dbReference type="Pfam" id="PF18695">
    <property type="entry name" value="cPLA2_C2"/>
    <property type="match status" value="1"/>
</dbReference>
<dbReference type="GO" id="GO:0005829">
    <property type="term" value="C:cytosol"/>
    <property type="evidence" value="ECO:0007669"/>
    <property type="project" value="UniProtKB-SubCell"/>
</dbReference>
<comment type="domain">
    <text evidence="16">The N-terminal C2 domain associates with lipid membranes upon calcium binding.</text>
</comment>
<dbReference type="RefSeq" id="XP_023568373.1">
    <property type="nucleotide sequence ID" value="XM_023712605.1"/>
</dbReference>
<dbReference type="Pfam" id="PF01735">
    <property type="entry name" value="PLA2_B"/>
    <property type="match status" value="1"/>
</dbReference>
<dbReference type="FunCoup" id="A0A6P6E8M6">
    <property type="interactions" value="702"/>
</dbReference>
<keyword evidence="8 16" id="KW-0106">Calcium</keyword>
<evidence type="ECO:0000256" key="13">
    <source>
        <dbReference type="ARBA" id="ARBA00048373"/>
    </source>
</evidence>
<reference evidence="21" key="1">
    <citation type="submission" date="2025-08" db="UniProtKB">
        <authorList>
            <consortium name="RefSeq"/>
        </authorList>
    </citation>
    <scope>IDENTIFICATION</scope>
</reference>
<evidence type="ECO:0000256" key="15">
    <source>
        <dbReference type="PROSITE-ProRule" id="PRU00555"/>
    </source>
</evidence>
<dbReference type="CDD" id="cd04036">
    <property type="entry name" value="C2_cPLA2"/>
    <property type="match status" value="1"/>
</dbReference>
<evidence type="ECO:0000259" key="19">
    <source>
        <dbReference type="PROSITE" id="PS51210"/>
    </source>
</evidence>
<evidence type="ECO:0000256" key="14">
    <source>
        <dbReference type="ARBA" id="ARBA00048656"/>
    </source>
</evidence>
<feature type="domain" description="PLA2c" evidence="19">
    <location>
        <begin position="327"/>
        <end position="871"/>
    </location>
</feature>